<name>A0AAV5TCC8_9BILA</name>
<reference evidence="2" key="1">
    <citation type="submission" date="2023-10" db="EMBL/GenBank/DDBJ databases">
        <title>Genome assembly of Pristionchus species.</title>
        <authorList>
            <person name="Yoshida K."/>
            <person name="Sommer R.J."/>
        </authorList>
    </citation>
    <scope>NUCLEOTIDE SEQUENCE</scope>
    <source>
        <strain evidence="2">RS0144</strain>
    </source>
</reference>
<keyword evidence="3" id="KW-1185">Reference proteome</keyword>
<organism evidence="2 3">
    <name type="scientific">Pristionchus entomophagus</name>
    <dbReference type="NCBI Taxonomy" id="358040"/>
    <lineage>
        <taxon>Eukaryota</taxon>
        <taxon>Metazoa</taxon>
        <taxon>Ecdysozoa</taxon>
        <taxon>Nematoda</taxon>
        <taxon>Chromadorea</taxon>
        <taxon>Rhabditida</taxon>
        <taxon>Rhabditina</taxon>
        <taxon>Diplogasteromorpha</taxon>
        <taxon>Diplogasteroidea</taxon>
        <taxon>Neodiplogasteridae</taxon>
        <taxon>Pristionchus</taxon>
    </lineage>
</organism>
<evidence type="ECO:0000313" key="3">
    <source>
        <dbReference type="Proteomes" id="UP001432027"/>
    </source>
</evidence>
<protein>
    <recommendedName>
        <fullName evidence="4">Ribosomal protein</fullName>
    </recommendedName>
</protein>
<proteinExistence type="predicted"/>
<feature type="non-terminal residue" evidence="2">
    <location>
        <position position="1"/>
    </location>
</feature>
<feature type="non-terminal residue" evidence="2">
    <location>
        <position position="82"/>
    </location>
</feature>
<gene>
    <name evidence="2" type="ORF">PENTCL1PPCAC_15119</name>
</gene>
<evidence type="ECO:0008006" key="4">
    <source>
        <dbReference type="Google" id="ProtNLM"/>
    </source>
</evidence>
<evidence type="ECO:0000313" key="2">
    <source>
        <dbReference type="EMBL" id="GMS92944.1"/>
    </source>
</evidence>
<feature type="region of interest" description="Disordered" evidence="1">
    <location>
        <begin position="1"/>
        <end position="27"/>
    </location>
</feature>
<sequence>RRGIQQDATRHDRQQGTATGSGLSPHQELAHHWMVYGRKNQGNVPQARRIHRKQRRKLPERLQCRGRTDVLRARVQAENGTD</sequence>
<feature type="compositionally biased region" description="Polar residues" evidence="1">
    <location>
        <begin position="15"/>
        <end position="24"/>
    </location>
</feature>
<dbReference type="EMBL" id="BTSX01000004">
    <property type="protein sequence ID" value="GMS92944.1"/>
    <property type="molecule type" value="Genomic_DNA"/>
</dbReference>
<evidence type="ECO:0000256" key="1">
    <source>
        <dbReference type="SAM" id="MobiDB-lite"/>
    </source>
</evidence>
<comment type="caution">
    <text evidence="2">The sequence shown here is derived from an EMBL/GenBank/DDBJ whole genome shotgun (WGS) entry which is preliminary data.</text>
</comment>
<dbReference type="AlphaFoldDB" id="A0AAV5TCC8"/>
<accession>A0AAV5TCC8</accession>
<dbReference type="Proteomes" id="UP001432027">
    <property type="component" value="Unassembled WGS sequence"/>
</dbReference>